<reference evidence="2 3" key="1">
    <citation type="submission" date="2024-08" db="EMBL/GenBank/DDBJ databases">
        <authorList>
            <person name="Lu H."/>
        </authorList>
    </citation>
    <scope>NUCLEOTIDE SEQUENCE [LARGE SCALE GENOMIC DNA]</scope>
    <source>
        <strain evidence="2 3">BYS78W</strain>
    </source>
</reference>
<sequence length="122" mass="13680">MQLQPKRPPGRIDRKAALYALEICQLRSAGYTYEAIREALRDVGIELSTSTLRREVRRLPRLQQARHDAAPYAPPIQARSPAPPPPPDARPTLPPTTRGRDAAEAFFKANPSNPLMRNQEMS</sequence>
<dbReference type="EMBL" id="JBIGIC010000025">
    <property type="protein sequence ID" value="MFG6490508.1"/>
    <property type="molecule type" value="Genomic_DNA"/>
</dbReference>
<keyword evidence="3" id="KW-1185">Reference proteome</keyword>
<name>A0ABW7HKQ5_9BURK</name>
<organism evidence="2 3">
    <name type="scientific">Pelomonas candidula</name>
    <dbReference type="NCBI Taxonomy" id="3299025"/>
    <lineage>
        <taxon>Bacteria</taxon>
        <taxon>Pseudomonadati</taxon>
        <taxon>Pseudomonadota</taxon>
        <taxon>Betaproteobacteria</taxon>
        <taxon>Burkholderiales</taxon>
        <taxon>Sphaerotilaceae</taxon>
        <taxon>Roseateles</taxon>
    </lineage>
</organism>
<gene>
    <name evidence="2" type="ORF">ACG04R_27840</name>
</gene>
<evidence type="ECO:0000313" key="3">
    <source>
        <dbReference type="Proteomes" id="UP001606134"/>
    </source>
</evidence>
<dbReference type="Proteomes" id="UP001606134">
    <property type="component" value="Unassembled WGS sequence"/>
</dbReference>
<protein>
    <submittedName>
        <fullName evidence="2">Uncharacterized protein</fullName>
    </submittedName>
</protein>
<evidence type="ECO:0000256" key="1">
    <source>
        <dbReference type="SAM" id="MobiDB-lite"/>
    </source>
</evidence>
<evidence type="ECO:0000313" key="2">
    <source>
        <dbReference type="EMBL" id="MFG6490508.1"/>
    </source>
</evidence>
<accession>A0ABW7HKQ5</accession>
<dbReference type="RefSeq" id="WP_394417870.1">
    <property type="nucleotide sequence ID" value="NZ_JBIGIC010000025.1"/>
</dbReference>
<comment type="caution">
    <text evidence="2">The sequence shown here is derived from an EMBL/GenBank/DDBJ whole genome shotgun (WGS) entry which is preliminary data.</text>
</comment>
<proteinExistence type="predicted"/>
<feature type="region of interest" description="Disordered" evidence="1">
    <location>
        <begin position="58"/>
        <end position="122"/>
    </location>
</feature>
<feature type="compositionally biased region" description="Polar residues" evidence="1">
    <location>
        <begin position="110"/>
        <end position="122"/>
    </location>
</feature>
<feature type="compositionally biased region" description="Pro residues" evidence="1">
    <location>
        <begin position="81"/>
        <end position="94"/>
    </location>
</feature>